<proteinExistence type="predicted"/>
<dbReference type="EMBL" id="FOXA01000046">
    <property type="protein sequence ID" value="SFQ19040.1"/>
    <property type="molecule type" value="Genomic_DNA"/>
</dbReference>
<evidence type="ECO:0000313" key="1">
    <source>
        <dbReference type="EMBL" id="SFQ19040.1"/>
    </source>
</evidence>
<organism evidence="1 2">
    <name type="scientific">Tranquillimonas alkanivorans</name>
    <dbReference type="NCBI Taxonomy" id="441119"/>
    <lineage>
        <taxon>Bacteria</taxon>
        <taxon>Pseudomonadati</taxon>
        <taxon>Pseudomonadota</taxon>
        <taxon>Alphaproteobacteria</taxon>
        <taxon>Rhodobacterales</taxon>
        <taxon>Roseobacteraceae</taxon>
        <taxon>Tranquillimonas</taxon>
    </lineage>
</organism>
<sequence>MVKIPVDHAAPVDVIRREVERLAENERRLTEPPLTELFEIDSETAIIWIWLSTTDAQASWSLNNEIREKLARFVATYEEGRYLPHRRLRLHQDSGTG</sequence>
<dbReference type="RefSeq" id="WP_245759369.1">
    <property type="nucleotide sequence ID" value="NZ_FOXA01000046.1"/>
</dbReference>
<accession>A0A1I5WH61</accession>
<keyword evidence="2" id="KW-1185">Reference proteome</keyword>
<dbReference type="STRING" id="441119.SAMN04488047_14622"/>
<evidence type="ECO:0008006" key="3">
    <source>
        <dbReference type="Google" id="ProtNLM"/>
    </source>
</evidence>
<protein>
    <recommendedName>
        <fullName evidence="3">Mechanosensitive ion channel</fullName>
    </recommendedName>
</protein>
<dbReference type="AlphaFoldDB" id="A0A1I5WH61"/>
<evidence type="ECO:0000313" key="2">
    <source>
        <dbReference type="Proteomes" id="UP000199356"/>
    </source>
</evidence>
<reference evidence="1 2" key="1">
    <citation type="submission" date="2016-10" db="EMBL/GenBank/DDBJ databases">
        <authorList>
            <person name="de Groot N.N."/>
        </authorList>
    </citation>
    <scope>NUCLEOTIDE SEQUENCE [LARGE SCALE GENOMIC DNA]</scope>
    <source>
        <strain evidence="1 2">DSM 19547</strain>
    </source>
</reference>
<gene>
    <name evidence="1" type="ORF">SAMN04488047_14622</name>
</gene>
<name>A0A1I5WH61_9RHOB</name>
<dbReference type="Proteomes" id="UP000199356">
    <property type="component" value="Unassembled WGS sequence"/>
</dbReference>